<proteinExistence type="predicted"/>
<keyword evidence="2" id="KW-0378">Hydrolase</keyword>
<evidence type="ECO:0000259" key="5">
    <source>
        <dbReference type="PROSITE" id="PS51192"/>
    </source>
</evidence>
<organism evidence="7 8">
    <name type="scientific">Coleofasciculus chthonoplastes PCC 7420</name>
    <dbReference type="NCBI Taxonomy" id="118168"/>
    <lineage>
        <taxon>Bacteria</taxon>
        <taxon>Bacillati</taxon>
        <taxon>Cyanobacteriota</taxon>
        <taxon>Cyanophyceae</taxon>
        <taxon>Coleofasciculales</taxon>
        <taxon>Coleofasciculaceae</taxon>
        <taxon>Coleofasciculus</taxon>
    </lineage>
</organism>
<feature type="domain" description="Helicase C-terminal" evidence="6">
    <location>
        <begin position="509"/>
        <end position="649"/>
    </location>
</feature>
<dbReference type="GO" id="GO:0004386">
    <property type="term" value="F:helicase activity"/>
    <property type="evidence" value="ECO:0007669"/>
    <property type="project" value="UniProtKB-KW"/>
</dbReference>
<dbReference type="InterPro" id="IPR001650">
    <property type="entry name" value="Helicase_C-like"/>
</dbReference>
<dbReference type="STRING" id="118168.MC7420_1404"/>
<keyword evidence="1" id="KW-0547">Nucleotide-binding</keyword>
<dbReference type="PANTHER" id="PTHR11274:SF0">
    <property type="entry name" value="GENERAL TRANSCRIPTION AND DNA REPAIR FACTOR IIH HELICASE SUBUNIT XPB"/>
    <property type="match status" value="1"/>
</dbReference>
<dbReference type="AlphaFoldDB" id="B4VRA3"/>
<feature type="domain" description="Helicase ATP-binding" evidence="5">
    <location>
        <begin position="263"/>
        <end position="430"/>
    </location>
</feature>
<dbReference type="PANTHER" id="PTHR11274">
    <property type="entry name" value="RAD25/XP-B DNA REPAIR HELICASE"/>
    <property type="match status" value="1"/>
</dbReference>
<dbReference type="PROSITE" id="PS51194">
    <property type="entry name" value="HELICASE_CTER"/>
    <property type="match status" value="1"/>
</dbReference>
<dbReference type="InterPro" id="IPR006935">
    <property type="entry name" value="Helicase/UvrB_N"/>
</dbReference>
<dbReference type="HOGENOM" id="CLU_024175_0_0_3"/>
<dbReference type="eggNOG" id="COG0553">
    <property type="taxonomic scope" value="Bacteria"/>
</dbReference>
<evidence type="ECO:0000313" key="7">
    <source>
        <dbReference type="EMBL" id="EDX75486.1"/>
    </source>
</evidence>
<dbReference type="SUPFAM" id="SSF52540">
    <property type="entry name" value="P-loop containing nucleoside triphosphate hydrolases"/>
    <property type="match status" value="1"/>
</dbReference>
<name>B4VRA3_9CYAN</name>
<evidence type="ECO:0000313" key="8">
    <source>
        <dbReference type="Proteomes" id="UP000003835"/>
    </source>
</evidence>
<dbReference type="PROSITE" id="PS51192">
    <property type="entry name" value="HELICASE_ATP_BIND_1"/>
    <property type="match status" value="1"/>
</dbReference>
<dbReference type="GO" id="GO:0016787">
    <property type="term" value="F:hydrolase activity"/>
    <property type="evidence" value="ECO:0007669"/>
    <property type="project" value="UniProtKB-KW"/>
</dbReference>
<dbReference type="Pfam" id="PF04851">
    <property type="entry name" value="ResIII"/>
    <property type="match status" value="1"/>
</dbReference>
<dbReference type="CDD" id="cd09179">
    <property type="entry name" value="PLDc_N_DEXD_a"/>
    <property type="match status" value="1"/>
</dbReference>
<dbReference type="InterPro" id="IPR050615">
    <property type="entry name" value="ATP-dep_DNA_Helicase"/>
</dbReference>
<evidence type="ECO:0000259" key="6">
    <source>
        <dbReference type="PROSITE" id="PS51194"/>
    </source>
</evidence>
<accession>B4VRA3</accession>
<protein>
    <submittedName>
        <fullName evidence="7">Type III restriction enzyme, res subunit family</fullName>
    </submittedName>
</protein>
<dbReference type="Pfam" id="PF00271">
    <property type="entry name" value="Helicase_C"/>
    <property type="match status" value="1"/>
</dbReference>
<gene>
    <name evidence="7" type="ORF">MC7420_1404</name>
</gene>
<dbReference type="EMBL" id="DS989849">
    <property type="protein sequence ID" value="EDX75486.1"/>
    <property type="molecule type" value="Genomic_DNA"/>
</dbReference>
<dbReference type="SMART" id="SM00487">
    <property type="entry name" value="DEXDc"/>
    <property type="match status" value="1"/>
</dbReference>
<dbReference type="GO" id="GO:0003677">
    <property type="term" value="F:DNA binding"/>
    <property type="evidence" value="ECO:0007669"/>
    <property type="project" value="InterPro"/>
</dbReference>
<keyword evidence="8" id="KW-1185">Reference proteome</keyword>
<dbReference type="Proteomes" id="UP000003835">
    <property type="component" value="Unassembled WGS sequence"/>
</dbReference>
<dbReference type="InterPro" id="IPR014001">
    <property type="entry name" value="Helicase_ATP-bd"/>
</dbReference>
<dbReference type="eggNOG" id="COG1061">
    <property type="taxonomic scope" value="Bacteria"/>
</dbReference>
<sequence length="653" mass="75137">MTVGLSDLSIQDEYRSDRVDIIRDFYLPCLEQATVYKRAVGFFSSTSMAAAARGITALIRSGGKMQLVASPYLSPEDAEAIATGLKQRQDVITDTLLRELDQEFEQVVRDRLACLAWLLEQGILEIKLAVASNLDQPGIYHEKLGIFVDNQDNIVAFTGSANESSSALIDNFECIDVFCSWHLGVKERVLRKAENFQRLWDNQTPKVEVIEFPEAAARSLLRLRPEYPPPLEELPEQSRIVSELRGTYQVNDLDPWRHQTQAMTAFLQKRCGILEMATGAGKTRTSLNIIRELVAQQAINSVIITAIGTDLLDQWSNQLYAVASQLNPRFRVLKHYATYYDKDEYELDPENSLLILSRNALRNVLRSLNRPTRIRLLLIHDEVHGLGSPANIEELDGLSEHISYRLGLSATPEREYDQEGTAFIERNVGSIIYRFSLEDAIRRGILCEFDYYPIEYHLSDQDRQRIRNVYRQKAARKAEGNPMSDEQFWTALARVYKTSPAKLPYFEMFLSERSDILDRCIIFVENRDYGEEVINIVHRYRYDFHTYYAEDDRQHLIDFVNNRIACLITCHRISQGIDIPSLRSVILFSSARAKLETIQRMGRCLRKDPANPDKRAIVVDFVRVQDENAEKLNSDQLRKDWLMSLSKIRCEET</sequence>
<dbReference type="Gene3D" id="3.40.50.300">
    <property type="entry name" value="P-loop containing nucleotide triphosphate hydrolases"/>
    <property type="match status" value="2"/>
</dbReference>
<dbReference type="RefSeq" id="WP_006101195.1">
    <property type="nucleotide sequence ID" value="NZ_DS989849.1"/>
</dbReference>
<reference evidence="7 8" key="1">
    <citation type="submission" date="2008-07" db="EMBL/GenBank/DDBJ databases">
        <authorList>
            <person name="Tandeau de Marsac N."/>
            <person name="Ferriera S."/>
            <person name="Johnson J."/>
            <person name="Kravitz S."/>
            <person name="Beeson K."/>
            <person name="Sutton G."/>
            <person name="Rogers Y.-H."/>
            <person name="Friedman R."/>
            <person name="Frazier M."/>
            <person name="Venter J.C."/>
        </authorList>
    </citation>
    <scope>NUCLEOTIDE SEQUENCE [LARGE SCALE GENOMIC DNA]</scope>
    <source>
        <strain evidence="7 8">PCC 7420</strain>
    </source>
</reference>
<dbReference type="CDD" id="cd18785">
    <property type="entry name" value="SF2_C"/>
    <property type="match status" value="1"/>
</dbReference>
<dbReference type="OrthoDB" id="9802848at2"/>
<evidence type="ECO:0000256" key="3">
    <source>
        <dbReference type="ARBA" id="ARBA00022806"/>
    </source>
</evidence>
<dbReference type="GO" id="GO:0005524">
    <property type="term" value="F:ATP binding"/>
    <property type="evidence" value="ECO:0007669"/>
    <property type="project" value="UniProtKB-KW"/>
</dbReference>
<dbReference type="InterPro" id="IPR027417">
    <property type="entry name" value="P-loop_NTPase"/>
</dbReference>
<evidence type="ECO:0000256" key="4">
    <source>
        <dbReference type="ARBA" id="ARBA00022840"/>
    </source>
</evidence>
<evidence type="ECO:0000256" key="2">
    <source>
        <dbReference type="ARBA" id="ARBA00022801"/>
    </source>
</evidence>
<evidence type="ECO:0000256" key="1">
    <source>
        <dbReference type="ARBA" id="ARBA00022741"/>
    </source>
</evidence>
<keyword evidence="4" id="KW-0067">ATP-binding</keyword>
<keyword evidence="3" id="KW-0347">Helicase</keyword>